<gene>
    <name evidence="11" type="ORF">PHET_12459</name>
</gene>
<sequence>MHSVRTNYTPETEKAVNKIIQLHQQAALTYDHLAATCATEEVSMPGFCKFFRLCSQRQRKLVEHWINYQTMRGGKLNVPEVKPFVQVNDFSKMDLEKIVVTALETEKTVEEYLRDMHKITRSKEEVAMGEYIEKKCTLPQLHVIKMMSNHVNGLRVSGNAYLYDRKTMLPLVKKLRYELCRREWTGNCEEMGEKKCHWRTSSGVAAFIYPF</sequence>
<dbReference type="GO" id="GO:0008199">
    <property type="term" value="F:ferric iron binding"/>
    <property type="evidence" value="ECO:0007669"/>
    <property type="project" value="InterPro"/>
</dbReference>
<organism evidence="11 12">
    <name type="scientific">Paragonimus heterotremus</name>
    <dbReference type="NCBI Taxonomy" id="100268"/>
    <lineage>
        <taxon>Eukaryota</taxon>
        <taxon>Metazoa</taxon>
        <taxon>Spiralia</taxon>
        <taxon>Lophotrochozoa</taxon>
        <taxon>Platyhelminthes</taxon>
        <taxon>Trematoda</taxon>
        <taxon>Digenea</taxon>
        <taxon>Plagiorchiida</taxon>
        <taxon>Troglotremata</taxon>
        <taxon>Troglotrematidae</taxon>
        <taxon>Paragonimus</taxon>
    </lineage>
</organism>
<comment type="similarity">
    <text evidence="1 9">Belongs to the ferritin family.</text>
</comment>
<dbReference type="InterPro" id="IPR001519">
    <property type="entry name" value="Ferritin"/>
</dbReference>
<dbReference type="Pfam" id="PF00210">
    <property type="entry name" value="Ferritin"/>
    <property type="match status" value="1"/>
</dbReference>
<keyword evidence="5 8" id="KW-0408">Iron</keyword>
<evidence type="ECO:0000256" key="5">
    <source>
        <dbReference type="ARBA" id="ARBA00023004"/>
    </source>
</evidence>
<dbReference type="GO" id="GO:0004322">
    <property type="term" value="F:ferroxidase activity"/>
    <property type="evidence" value="ECO:0007669"/>
    <property type="project" value="UniProtKB-EC"/>
</dbReference>
<evidence type="ECO:0000256" key="4">
    <source>
        <dbReference type="ARBA" id="ARBA00023002"/>
    </source>
</evidence>
<feature type="domain" description="Ferritin-like diiron" evidence="10">
    <location>
        <begin position="6"/>
        <end position="158"/>
    </location>
</feature>
<comment type="caution">
    <text evidence="11">The sequence shown here is derived from an EMBL/GenBank/DDBJ whole genome shotgun (WGS) entry which is preliminary data.</text>
</comment>
<dbReference type="OrthoDB" id="6264668at2759"/>
<evidence type="ECO:0000256" key="6">
    <source>
        <dbReference type="ARBA" id="ARBA00025111"/>
    </source>
</evidence>
<dbReference type="InterPro" id="IPR009040">
    <property type="entry name" value="Ferritin-like_diiron"/>
</dbReference>
<dbReference type="CDD" id="cd01056">
    <property type="entry name" value="Euk_Ferritin"/>
    <property type="match status" value="1"/>
</dbReference>
<evidence type="ECO:0000313" key="11">
    <source>
        <dbReference type="EMBL" id="KAF5395283.1"/>
    </source>
</evidence>
<dbReference type="InterPro" id="IPR012347">
    <property type="entry name" value="Ferritin-like"/>
</dbReference>
<dbReference type="GO" id="GO:0005737">
    <property type="term" value="C:cytoplasm"/>
    <property type="evidence" value="ECO:0007669"/>
    <property type="project" value="TreeGrafter"/>
</dbReference>
<keyword evidence="4 9" id="KW-0560">Oxidoreductase</keyword>
<evidence type="ECO:0000256" key="1">
    <source>
        <dbReference type="ARBA" id="ARBA00007513"/>
    </source>
</evidence>
<dbReference type="Proteomes" id="UP000748531">
    <property type="component" value="Unassembled WGS sequence"/>
</dbReference>
<feature type="binding site" evidence="8">
    <location>
        <position position="140"/>
    </location>
    <ligand>
        <name>Fe cation</name>
        <dbReference type="ChEBI" id="CHEBI:24875"/>
        <label>1</label>
    </ligand>
</feature>
<dbReference type="InterPro" id="IPR009078">
    <property type="entry name" value="Ferritin-like_SF"/>
</dbReference>
<evidence type="ECO:0000256" key="3">
    <source>
        <dbReference type="ARBA" id="ARBA00022723"/>
    </source>
</evidence>
<reference evidence="11" key="1">
    <citation type="submission" date="2019-05" db="EMBL/GenBank/DDBJ databases">
        <title>Annotation for the trematode Paragonimus heterotremus.</title>
        <authorList>
            <person name="Choi Y.-J."/>
        </authorList>
    </citation>
    <scope>NUCLEOTIDE SEQUENCE</scope>
    <source>
        <strain evidence="11">LC</strain>
    </source>
</reference>
<protein>
    <recommendedName>
        <fullName evidence="9">Ferritin</fullName>
        <ecNumber evidence="9">1.16.3.1</ecNumber>
    </recommendedName>
</protein>
<dbReference type="EC" id="1.16.3.1" evidence="9"/>
<dbReference type="GO" id="GO:0006826">
    <property type="term" value="P:iron ion transport"/>
    <property type="evidence" value="ECO:0007669"/>
    <property type="project" value="InterPro"/>
</dbReference>
<dbReference type="AlphaFoldDB" id="A0A8J4SFK5"/>
<name>A0A8J4SFK5_9TREM</name>
<evidence type="ECO:0000256" key="7">
    <source>
        <dbReference type="ARBA" id="ARBA00047990"/>
    </source>
</evidence>
<comment type="function">
    <text evidence="9">Stores iron in a soluble, non-toxic, readily available form. Important for iron homeostasis. Iron is taken up in the ferrous form and deposited as ferric hydroxides after oxidation.</text>
</comment>
<evidence type="ECO:0000256" key="9">
    <source>
        <dbReference type="RuleBase" id="RU361145"/>
    </source>
</evidence>
<proteinExistence type="inferred from homology"/>
<dbReference type="Gene3D" id="1.20.1260.10">
    <property type="match status" value="1"/>
</dbReference>
<evidence type="ECO:0000256" key="8">
    <source>
        <dbReference type="PIRSR" id="PIRSR601519-1"/>
    </source>
</evidence>
<dbReference type="GO" id="GO:0008198">
    <property type="term" value="F:ferrous iron binding"/>
    <property type="evidence" value="ECO:0007669"/>
    <property type="project" value="TreeGrafter"/>
</dbReference>
<dbReference type="InterPro" id="IPR008331">
    <property type="entry name" value="Ferritin_DPS_dom"/>
</dbReference>
<dbReference type="PANTHER" id="PTHR11431">
    <property type="entry name" value="FERRITIN"/>
    <property type="match status" value="1"/>
</dbReference>
<comment type="catalytic activity">
    <reaction evidence="7 9">
        <text>4 Fe(2+) + O2 + 4 H(+) = 4 Fe(3+) + 2 H2O</text>
        <dbReference type="Rhea" id="RHEA:11148"/>
        <dbReference type="ChEBI" id="CHEBI:15377"/>
        <dbReference type="ChEBI" id="CHEBI:15378"/>
        <dbReference type="ChEBI" id="CHEBI:15379"/>
        <dbReference type="ChEBI" id="CHEBI:29033"/>
        <dbReference type="ChEBI" id="CHEBI:29034"/>
        <dbReference type="EC" id="1.16.3.1"/>
    </reaction>
</comment>
<dbReference type="SUPFAM" id="SSF47240">
    <property type="entry name" value="Ferritin-like"/>
    <property type="match status" value="1"/>
</dbReference>
<accession>A0A8J4SFK5</accession>
<keyword evidence="2 9" id="KW-0409">Iron storage</keyword>
<evidence type="ECO:0000256" key="2">
    <source>
        <dbReference type="ARBA" id="ARBA00022434"/>
    </source>
</evidence>
<dbReference type="PANTHER" id="PTHR11431:SF75">
    <property type="entry name" value="FERRITIN"/>
    <property type="match status" value="1"/>
</dbReference>
<feature type="binding site" evidence="8">
    <location>
        <position position="106"/>
    </location>
    <ligand>
        <name>Fe cation</name>
        <dbReference type="ChEBI" id="CHEBI:24875"/>
        <label>1</label>
    </ligand>
</feature>
<dbReference type="PROSITE" id="PS50905">
    <property type="entry name" value="FERRITIN_LIKE"/>
    <property type="match status" value="1"/>
</dbReference>
<keyword evidence="12" id="KW-1185">Reference proteome</keyword>
<comment type="function">
    <text evidence="6">Stores iron in a soluble, non-toxic, readily available form. Important for iron homeostasis. Has ferroxidase activity. Iron is taken up in the ferrous form and deposited as ferric hydroxides after oxidation.</text>
</comment>
<evidence type="ECO:0000259" key="10">
    <source>
        <dbReference type="PROSITE" id="PS50905"/>
    </source>
</evidence>
<keyword evidence="3 8" id="KW-0479">Metal-binding</keyword>
<dbReference type="EMBL" id="LUCH01016277">
    <property type="protein sequence ID" value="KAF5395283.1"/>
    <property type="molecule type" value="Genomic_DNA"/>
</dbReference>
<evidence type="ECO:0000313" key="12">
    <source>
        <dbReference type="Proteomes" id="UP000748531"/>
    </source>
</evidence>
<dbReference type="GO" id="GO:0006879">
    <property type="term" value="P:intracellular iron ion homeostasis"/>
    <property type="evidence" value="ECO:0007669"/>
    <property type="project" value="UniProtKB-KW"/>
</dbReference>